<dbReference type="AlphaFoldDB" id="A0A0F9S1M7"/>
<name>A0A0F9S1M7_9ZZZZ</name>
<organism evidence="1">
    <name type="scientific">marine sediment metagenome</name>
    <dbReference type="NCBI Taxonomy" id="412755"/>
    <lineage>
        <taxon>unclassified sequences</taxon>
        <taxon>metagenomes</taxon>
        <taxon>ecological metagenomes</taxon>
    </lineage>
</organism>
<dbReference type="EMBL" id="LAZR01002991">
    <property type="protein sequence ID" value="KKN23238.1"/>
    <property type="molecule type" value="Genomic_DNA"/>
</dbReference>
<sequence>MLLEPYSMRRVPVKVPANQILSSARTILGELEDDLFNDPIRDTESLSLHRDTRQLLTRLLDLYPDTVTVCRWTRADLV</sequence>
<reference evidence="1" key="1">
    <citation type="journal article" date="2015" name="Nature">
        <title>Complex archaea that bridge the gap between prokaryotes and eukaryotes.</title>
        <authorList>
            <person name="Spang A."/>
            <person name="Saw J.H."/>
            <person name="Jorgensen S.L."/>
            <person name="Zaremba-Niedzwiedzka K."/>
            <person name="Martijn J."/>
            <person name="Lind A.E."/>
            <person name="van Eijk R."/>
            <person name="Schleper C."/>
            <person name="Guy L."/>
            <person name="Ettema T.J."/>
        </authorList>
    </citation>
    <scope>NUCLEOTIDE SEQUENCE</scope>
</reference>
<proteinExistence type="predicted"/>
<comment type="caution">
    <text evidence="1">The sequence shown here is derived from an EMBL/GenBank/DDBJ whole genome shotgun (WGS) entry which is preliminary data.</text>
</comment>
<gene>
    <name evidence="1" type="ORF">LCGC14_0906830</name>
</gene>
<accession>A0A0F9S1M7</accession>
<evidence type="ECO:0000313" key="1">
    <source>
        <dbReference type="EMBL" id="KKN23238.1"/>
    </source>
</evidence>
<protein>
    <submittedName>
        <fullName evidence="1">Uncharacterized protein</fullName>
    </submittedName>
</protein>